<evidence type="ECO:0000313" key="2">
    <source>
        <dbReference type="Proteomes" id="UP000784294"/>
    </source>
</evidence>
<dbReference type="EMBL" id="CAAALY010003734">
    <property type="protein sequence ID" value="VEL08353.1"/>
    <property type="molecule type" value="Genomic_DNA"/>
</dbReference>
<accession>A0A448WCF2</accession>
<dbReference type="AlphaFoldDB" id="A0A448WCF2"/>
<dbReference type="Proteomes" id="UP000784294">
    <property type="component" value="Unassembled WGS sequence"/>
</dbReference>
<keyword evidence="2" id="KW-1185">Reference proteome</keyword>
<protein>
    <submittedName>
        <fullName evidence="1">Uncharacterized protein</fullName>
    </submittedName>
</protein>
<reference evidence="1" key="1">
    <citation type="submission" date="2018-11" db="EMBL/GenBank/DDBJ databases">
        <authorList>
            <consortium name="Pathogen Informatics"/>
        </authorList>
    </citation>
    <scope>NUCLEOTIDE SEQUENCE</scope>
</reference>
<comment type="caution">
    <text evidence="1">The sequence shown here is derived from an EMBL/GenBank/DDBJ whole genome shotgun (WGS) entry which is preliminary data.</text>
</comment>
<dbReference type="OrthoDB" id="9986652at2759"/>
<gene>
    <name evidence="1" type="ORF">PXEA_LOCUS1793</name>
</gene>
<evidence type="ECO:0000313" key="1">
    <source>
        <dbReference type="EMBL" id="VEL08353.1"/>
    </source>
</evidence>
<sequence length="189" mass="19538">MIFNFCVTDRNLSGAATSYGNSYAAAAGGVGTNLGLFTFANLAGRSAPSSSIHWLGNSSINSSAEGNTEHPSLWRRRASSDAMTFHSGLTVTSSSLFPSSLQSSSSVSIPHNAKTTPTVTTAASAVVDAPRHTSSLHTAPHVLRLFYSRDGHLLFVLSTDSPSCKCGSFTVAGSAGLSGSSMHHSVSKL</sequence>
<organism evidence="1 2">
    <name type="scientific">Protopolystoma xenopodis</name>
    <dbReference type="NCBI Taxonomy" id="117903"/>
    <lineage>
        <taxon>Eukaryota</taxon>
        <taxon>Metazoa</taxon>
        <taxon>Spiralia</taxon>
        <taxon>Lophotrochozoa</taxon>
        <taxon>Platyhelminthes</taxon>
        <taxon>Monogenea</taxon>
        <taxon>Polyopisthocotylea</taxon>
        <taxon>Polystomatidea</taxon>
        <taxon>Polystomatidae</taxon>
        <taxon>Protopolystoma</taxon>
    </lineage>
</organism>
<name>A0A448WCF2_9PLAT</name>
<proteinExistence type="predicted"/>